<proteinExistence type="predicted"/>
<gene>
    <name evidence="1" type="ORF">BJ138DRAFT_1174970</name>
</gene>
<reference evidence="1" key="1">
    <citation type="journal article" date="2021" name="New Phytol.">
        <title>Evolutionary innovations through gain and loss of genes in the ectomycorrhizal Boletales.</title>
        <authorList>
            <person name="Wu G."/>
            <person name="Miyauchi S."/>
            <person name="Morin E."/>
            <person name="Kuo A."/>
            <person name="Drula E."/>
            <person name="Varga T."/>
            <person name="Kohler A."/>
            <person name="Feng B."/>
            <person name="Cao Y."/>
            <person name="Lipzen A."/>
            <person name="Daum C."/>
            <person name="Hundley H."/>
            <person name="Pangilinan J."/>
            <person name="Johnson J."/>
            <person name="Barry K."/>
            <person name="LaButti K."/>
            <person name="Ng V."/>
            <person name="Ahrendt S."/>
            <person name="Min B."/>
            <person name="Choi I.G."/>
            <person name="Park H."/>
            <person name="Plett J.M."/>
            <person name="Magnuson J."/>
            <person name="Spatafora J.W."/>
            <person name="Nagy L.G."/>
            <person name="Henrissat B."/>
            <person name="Grigoriev I.V."/>
            <person name="Yang Z.L."/>
            <person name="Xu J."/>
            <person name="Martin F.M."/>
        </authorList>
    </citation>
    <scope>NUCLEOTIDE SEQUENCE</scope>
    <source>
        <strain evidence="1">ATCC 28755</strain>
    </source>
</reference>
<evidence type="ECO:0000313" key="2">
    <source>
        <dbReference type="Proteomes" id="UP000790377"/>
    </source>
</evidence>
<protein>
    <submittedName>
        <fullName evidence="1">CHAT domain-containing protein</fullName>
    </submittedName>
</protein>
<organism evidence="1 2">
    <name type="scientific">Hygrophoropsis aurantiaca</name>
    <dbReference type="NCBI Taxonomy" id="72124"/>
    <lineage>
        <taxon>Eukaryota</taxon>
        <taxon>Fungi</taxon>
        <taxon>Dikarya</taxon>
        <taxon>Basidiomycota</taxon>
        <taxon>Agaricomycotina</taxon>
        <taxon>Agaricomycetes</taxon>
        <taxon>Agaricomycetidae</taxon>
        <taxon>Boletales</taxon>
        <taxon>Coniophorineae</taxon>
        <taxon>Hygrophoropsidaceae</taxon>
        <taxon>Hygrophoropsis</taxon>
    </lineage>
</organism>
<sequence length="1290" mass="144302">MRPEDHPSRFTSLSDLGLALVTRFQQLGDPKDLEDAIESHRIALKLMPLDDLGRATLLSNLASSLLYQTSLSLLPAGHTERPRTLSGLGIALEIRFEELHIADDLDLAIKYHQDALALRPPGNLHRPILATRFDNLGDEDDLKQAIEYYRAAVDLYPPEHYHRCVVLENLAHFLQSRSIEEENSYYLDEAIELHRNALALRPSGHPRHSISLDNLAWTLHDRYNQTGNIDDLNSAIENYRKAFSINTPASHSDPPISPYNLAHSKENLYRSTSALCNLASTLQIRYHHRGNIDDLTQAIEYYRTAVQLRPAGHGIHYAAVGGYALVLHARFTQGGHMDDLEKSIELSREALGLQPLGSADRPMALNNLACRFFIRFTHRGDKEDLDQAIQHYRAFYNLLPERHADRPYALNHLANALHARFQQQRDPTDLDDAIKLFRASVELYPTSHPERVNPSSNLAQALHSQFEERGNSDDLDEAISIYRSVLELLPAAHTHRAIAYDNLGSVLQTRFEQRGDIDDLDQAVESHRAALDLQPPSTSTSSRPTTLSNLARALQTRFEKRGEVDDLDKAIEDYHAALDSFAAGHFQRPELLDNLANALHTRFLERGSTKDLCQAVQYAREVLEMRPVGHMYRSKSLTNLALILHSQFKQSKKIADLDQGIEYNRAALELCPHGHRDHAASLTNLASLLLTRYKFTPIEKLDDFTECLRHLRAAEHTCGPNHPLLAHIYDHISSAYYTKYATSHQISDLDEVFRYYALAASHRAAGTRLQLREAAKWVHDAEELSHSSALDAYKSSLSLMDRQVTASPTDASRYHSVKGRYSTLAADAGSCALRLGLTRTAIELLEQGRALVWTHMARFRTPLDDLRRSDGDGRNLADEFASLSTQLDRTPNISGDTEAVRYRQLTEQWDVVVEKIRGIHGFSRFLLPPLFRDLQDAAQEGPVIVVNGSQYSCDAVIVMRNTETIRVPLVDLTLPEVSRLSAEFSYIIKSTSAPGEEKLREQRIIAVLRQLWELIVEPVVNEIQKTRIPLGSRIWWCPTSKFATLPLHAAGPYRRGGRNLPQMYISSYTPTLSALIRARRKKPLTPISNKCSFVAIGQAQPKGTAERELQSVDAEIALIQSIVSPCMPFTRLADEAATDSAALHALSQHSWVHLSCHGTQDAHQPFASRFAMRDAPLYLSSIIRVDLASPEFAFLSACHTAVGDESTPDEVIHLAAGMQFAGFRSVVGTLWAVDDAVVRGMVGAFYSGMVSEGGGMDCEGAARALNSAAKEVDKRQVPLEQRIVFIHIGV</sequence>
<keyword evidence="2" id="KW-1185">Reference proteome</keyword>
<accession>A0ACB7ZZ95</accession>
<dbReference type="Proteomes" id="UP000790377">
    <property type="component" value="Unassembled WGS sequence"/>
</dbReference>
<dbReference type="EMBL" id="MU268026">
    <property type="protein sequence ID" value="KAH7906390.1"/>
    <property type="molecule type" value="Genomic_DNA"/>
</dbReference>
<comment type="caution">
    <text evidence="1">The sequence shown here is derived from an EMBL/GenBank/DDBJ whole genome shotgun (WGS) entry which is preliminary data.</text>
</comment>
<evidence type="ECO:0000313" key="1">
    <source>
        <dbReference type="EMBL" id="KAH7906390.1"/>
    </source>
</evidence>
<name>A0ACB7ZZ95_9AGAM</name>